<dbReference type="Pfam" id="PF06580">
    <property type="entry name" value="His_kinase"/>
    <property type="match status" value="1"/>
</dbReference>
<comment type="catalytic activity">
    <reaction evidence="1">
        <text>ATP + protein L-histidine = ADP + protein N-phospho-L-histidine.</text>
        <dbReference type="EC" id="2.7.13.3"/>
    </reaction>
</comment>
<keyword evidence="10" id="KW-0067">ATP-binding</keyword>
<evidence type="ECO:0000256" key="8">
    <source>
        <dbReference type="ARBA" id="ARBA00022741"/>
    </source>
</evidence>
<keyword evidence="12" id="KW-0902">Two-component regulatory system</keyword>
<evidence type="ECO:0000313" key="18">
    <source>
        <dbReference type="EMBL" id="PGH26188.1"/>
    </source>
</evidence>
<dbReference type="PANTHER" id="PTHR34220:SF7">
    <property type="entry name" value="SENSOR HISTIDINE KINASE YPDA"/>
    <property type="match status" value="1"/>
</dbReference>
<dbReference type="Proteomes" id="UP000226179">
    <property type="component" value="Unassembled WGS sequence"/>
</dbReference>
<evidence type="ECO:0000256" key="14">
    <source>
        <dbReference type="SAM" id="Phobius"/>
    </source>
</evidence>
<reference evidence="18 19" key="1">
    <citation type="submission" date="2017-06" db="EMBL/GenBank/DDBJ databases">
        <title>Draft genome sequence of Fusobacterium nucleatum subsp. animalis KCOM 1280 (=ChDC F318).</title>
        <authorList>
            <person name="Kook J.-K."/>
            <person name="Park S.-N."/>
            <person name="Lim Y.K."/>
            <person name="Roh H."/>
        </authorList>
    </citation>
    <scope>NUCLEOTIDE SEQUENCE [LARGE SCALE GENOMIC DNA]</scope>
    <source>
        <strain evidence="19">KCOM 1280 ( ChDC F318)</strain>
    </source>
</reference>
<dbReference type="SUPFAM" id="SSF55781">
    <property type="entry name" value="GAF domain-like"/>
    <property type="match status" value="1"/>
</dbReference>
<evidence type="ECO:0000256" key="2">
    <source>
        <dbReference type="ARBA" id="ARBA00004651"/>
    </source>
</evidence>
<evidence type="ECO:0000256" key="4">
    <source>
        <dbReference type="ARBA" id="ARBA00022475"/>
    </source>
</evidence>
<dbReference type="PANTHER" id="PTHR34220">
    <property type="entry name" value="SENSOR HISTIDINE KINASE YPDA"/>
    <property type="match status" value="1"/>
</dbReference>
<accession>A0A2B7YZ70</accession>
<feature type="transmembrane region" description="Helical" evidence="14">
    <location>
        <begin position="26"/>
        <end position="45"/>
    </location>
</feature>
<evidence type="ECO:0000256" key="10">
    <source>
        <dbReference type="ARBA" id="ARBA00022840"/>
    </source>
</evidence>
<feature type="domain" description="Signal transduction histidine kinase internal region" evidence="16">
    <location>
        <begin position="345"/>
        <end position="423"/>
    </location>
</feature>
<comment type="subcellular location">
    <subcellularLocation>
        <location evidence="2">Cell membrane</location>
        <topology evidence="2">Multi-pass membrane protein</topology>
    </subcellularLocation>
</comment>
<evidence type="ECO:0000256" key="7">
    <source>
        <dbReference type="ARBA" id="ARBA00022692"/>
    </source>
</evidence>
<evidence type="ECO:0000256" key="12">
    <source>
        <dbReference type="ARBA" id="ARBA00023012"/>
    </source>
</evidence>
<keyword evidence="11 14" id="KW-1133">Transmembrane helix</keyword>
<dbReference type="GO" id="GO:0005886">
    <property type="term" value="C:plasma membrane"/>
    <property type="evidence" value="ECO:0007669"/>
    <property type="project" value="UniProtKB-SubCell"/>
</dbReference>
<evidence type="ECO:0000256" key="13">
    <source>
        <dbReference type="ARBA" id="ARBA00023136"/>
    </source>
</evidence>
<evidence type="ECO:0000256" key="9">
    <source>
        <dbReference type="ARBA" id="ARBA00022777"/>
    </source>
</evidence>
<dbReference type="EC" id="2.7.13.3" evidence="3"/>
<keyword evidence="9 18" id="KW-0418">Kinase</keyword>
<dbReference type="EMBL" id="NJGJ01000001">
    <property type="protein sequence ID" value="PGH26188.1"/>
    <property type="molecule type" value="Genomic_DNA"/>
</dbReference>
<evidence type="ECO:0000313" key="19">
    <source>
        <dbReference type="Proteomes" id="UP000226179"/>
    </source>
</evidence>
<feature type="transmembrane region" description="Helical" evidence="14">
    <location>
        <begin position="119"/>
        <end position="141"/>
    </location>
</feature>
<keyword evidence="7 14" id="KW-0812">Transmembrane</keyword>
<organism evidence="18 19">
    <name type="scientific">Fusobacterium animalis</name>
    <dbReference type="NCBI Taxonomy" id="76859"/>
    <lineage>
        <taxon>Bacteria</taxon>
        <taxon>Fusobacteriati</taxon>
        <taxon>Fusobacteriota</taxon>
        <taxon>Fusobacteriia</taxon>
        <taxon>Fusobacteriales</taxon>
        <taxon>Fusobacteriaceae</taxon>
        <taxon>Fusobacterium</taxon>
    </lineage>
</organism>
<evidence type="ECO:0000256" key="5">
    <source>
        <dbReference type="ARBA" id="ARBA00022553"/>
    </source>
</evidence>
<comment type="caution">
    <text evidence="18">The sequence shown here is derived from an EMBL/GenBank/DDBJ whole genome shotgun (WGS) entry which is preliminary data.</text>
</comment>
<evidence type="ECO:0000259" key="16">
    <source>
        <dbReference type="Pfam" id="PF06580"/>
    </source>
</evidence>
<evidence type="ECO:0000256" key="1">
    <source>
        <dbReference type="ARBA" id="ARBA00000085"/>
    </source>
</evidence>
<dbReference type="InterPro" id="IPR003594">
    <property type="entry name" value="HATPase_dom"/>
</dbReference>
<protein>
    <recommendedName>
        <fullName evidence="3">histidine kinase</fullName>
        <ecNumber evidence="3">2.7.13.3</ecNumber>
    </recommendedName>
</protein>
<dbReference type="Pfam" id="PF02518">
    <property type="entry name" value="HATPase_c"/>
    <property type="match status" value="1"/>
</dbReference>
<keyword evidence="4" id="KW-1003">Cell membrane</keyword>
<dbReference type="InterPro" id="IPR029016">
    <property type="entry name" value="GAF-like_dom_sf"/>
</dbReference>
<dbReference type="Pfam" id="PF07694">
    <property type="entry name" value="5TM-5TMR_LYT"/>
    <property type="match status" value="1"/>
</dbReference>
<keyword evidence="13 14" id="KW-0472">Membrane</keyword>
<dbReference type="Gene3D" id="3.30.450.40">
    <property type="match status" value="1"/>
</dbReference>
<dbReference type="AlphaFoldDB" id="A0A2B7YZ70"/>
<keyword evidence="6" id="KW-0808">Transferase</keyword>
<dbReference type="Gene3D" id="1.10.1760.20">
    <property type="match status" value="1"/>
</dbReference>
<feature type="transmembrane region" description="Helical" evidence="14">
    <location>
        <begin position="92"/>
        <end position="113"/>
    </location>
</feature>
<dbReference type="InterPro" id="IPR036890">
    <property type="entry name" value="HATPase_C_sf"/>
</dbReference>
<keyword evidence="5" id="KW-0597">Phosphoprotein</keyword>
<evidence type="ECO:0000256" key="3">
    <source>
        <dbReference type="ARBA" id="ARBA00012438"/>
    </source>
</evidence>
<feature type="domain" description="Signal transduction histidine kinase 5TM receptor LytS transmembrane region" evidence="17">
    <location>
        <begin position="15"/>
        <end position="175"/>
    </location>
</feature>
<dbReference type="GO" id="GO:0005524">
    <property type="term" value="F:ATP binding"/>
    <property type="evidence" value="ECO:0007669"/>
    <property type="project" value="UniProtKB-KW"/>
</dbReference>
<evidence type="ECO:0000259" key="15">
    <source>
        <dbReference type="Pfam" id="PF02518"/>
    </source>
</evidence>
<keyword evidence="8" id="KW-0547">Nucleotide-binding</keyword>
<dbReference type="InterPro" id="IPR010559">
    <property type="entry name" value="Sig_transdc_His_kin_internal"/>
</dbReference>
<evidence type="ECO:0000256" key="6">
    <source>
        <dbReference type="ARBA" id="ARBA00022679"/>
    </source>
</evidence>
<evidence type="ECO:0000256" key="11">
    <source>
        <dbReference type="ARBA" id="ARBA00022989"/>
    </source>
</evidence>
<dbReference type="Gene3D" id="3.30.565.10">
    <property type="entry name" value="Histidine kinase-like ATPase, C-terminal domain"/>
    <property type="match status" value="1"/>
</dbReference>
<dbReference type="GO" id="GO:0071555">
    <property type="term" value="P:cell wall organization"/>
    <property type="evidence" value="ECO:0007669"/>
    <property type="project" value="InterPro"/>
</dbReference>
<dbReference type="InterPro" id="IPR011620">
    <property type="entry name" value="Sig_transdc_His_kinase_LytS_TM"/>
</dbReference>
<dbReference type="InterPro" id="IPR050640">
    <property type="entry name" value="Bact_2-comp_sensor_kinase"/>
</dbReference>
<feature type="transmembrane region" description="Helical" evidence="14">
    <location>
        <begin position="57"/>
        <end position="80"/>
    </location>
</feature>
<sequence>MIAFFFIRIDKANIIIKSNAKTKKDIIALSFFFSLLSISGTYIGLNFNGAILNTRNVGVIAGGILGGPYVAIITGLVAGIHRAFVNLGRETAIPCAIATITGGFLTAYVHRFIKSKDKIFFGFFLACVVENLSMGLILIILKDKILAQNIVANFYVPMVFMNSIGSSVLILLVEDIIQKSELIAGRQAKLALEIANKTLPHFRETENLSEVCKIIAEDLGAKATVITNKKEIIAGFSFDKDEIKKADIKSNNTRKVLKTGEAMLVIKEDDEIIEDFLDISPHIKSCIILPLKEKNDISGTLKIFFDTAEKITDKNRYLMIGLSHLISTQMEISKVENLISLLKYSELKALQSQINPHFLFNVLNTMTSLIRTNPEKAREVTIDLSNYLRYNLDNNVKSVELIKELNQVDTYIKIEKVRFGDKLNILYDVDESLYNFQIPSLIIQPLVENSIKHGILKKRDNGCVKIIIKKIDKDIEITIEDDGVGIEQSIIDNLDKQIKENIGLKNVHQRLKLLYGEGLNIKKLEQGTRIKFKILGGVKYD</sequence>
<evidence type="ECO:0000259" key="17">
    <source>
        <dbReference type="Pfam" id="PF07694"/>
    </source>
</evidence>
<dbReference type="GO" id="GO:0000155">
    <property type="term" value="F:phosphorelay sensor kinase activity"/>
    <property type="evidence" value="ECO:0007669"/>
    <property type="project" value="InterPro"/>
</dbReference>
<proteinExistence type="predicted"/>
<gene>
    <name evidence="18" type="ORF">RN90_03175</name>
</gene>
<feature type="transmembrane region" description="Helical" evidence="14">
    <location>
        <begin position="153"/>
        <end position="173"/>
    </location>
</feature>
<dbReference type="SUPFAM" id="SSF55874">
    <property type="entry name" value="ATPase domain of HSP90 chaperone/DNA topoisomerase II/histidine kinase"/>
    <property type="match status" value="1"/>
</dbReference>
<name>A0A2B7YZ70_9FUSO</name>
<feature type="domain" description="Histidine kinase/HSP90-like ATPase" evidence="15">
    <location>
        <begin position="441"/>
        <end position="534"/>
    </location>
</feature>